<dbReference type="Gene3D" id="3.30.565.10">
    <property type="entry name" value="Histidine kinase-like ATPase, C-terminal domain"/>
    <property type="match status" value="1"/>
</dbReference>
<keyword evidence="8" id="KW-0238">DNA-binding</keyword>
<dbReference type="Proteomes" id="UP000199310">
    <property type="component" value="Unassembled WGS sequence"/>
</dbReference>
<dbReference type="InterPro" id="IPR036890">
    <property type="entry name" value="HATPase_C_sf"/>
</dbReference>
<evidence type="ECO:0000256" key="7">
    <source>
        <dbReference type="ARBA" id="ARBA00022747"/>
    </source>
</evidence>
<protein>
    <recommendedName>
        <fullName evidence="3">site-specific DNA-methyltransferase (adenine-specific)</fullName>
        <ecNumber evidence="3">2.1.1.72</ecNumber>
    </recommendedName>
</protein>
<dbReference type="AlphaFoldDB" id="A0A1I0S7K7"/>
<dbReference type="STRING" id="29529.SAMN04488122_4385"/>
<comment type="catalytic activity">
    <reaction evidence="9">
        <text>a 2'-deoxyadenosine in DNA + S-adenosyl-L-methionine = an N(6)-methyl-2'-deoxyadenosine in DNA + S-adenosyl-L-homocysteine + H(+)</text>
        <dbReference type="Rhea" id="RHEA:15197"/>
        <dbReference type="Rhea" id="RHEA-COMP:12418"/>
        <dbReference type="Rhea" id="RHEA-COMP:12419"/>
        <dbReference type="ChEBI" id="CHEBI:15378"/>
        <dbReference type="ChEBI" id="CHEBI:57856"/>
        <dbReference type="ChEBI" id="CHEBI:59789"/>
        <dbReference type="ChEBI" id="CHEBI:90615"/>
        <dbReference type="ChEBI" id="CHEBI:90616"/>
        <dbReference type="EC" id="2.1.1.72"/>
    </reaction>
</comment>
<dbReference type="InterPro" id="IPR003356">
    <property type="entry name" value="DNA_methylase_A-5"/>
</dbReference>
<dbReference type="GO" id="GO:0009007">
    <property type="term" value="F:site-specific DNA-methyltransferase (adenine-specific) activity"/>
    <property type="evidence" value="ECO:0007669"/>
    <property type="project" value="UniProtKB-EC"/>
</dbReference>
<feature type="domain" description="Type I restriction modification DNA specificity" evidence="10">
    <location>
        <begin position="396"/>
        <end position="557"/>
    </location>
</feature>
<evidence type="ECO:0000256" key="2">
    <source>
        <dbReference type="ARBA" id="ARBA00010923"/>
    </source>
</evidence>
<dbReference type="Gene3D" id="3.40.50.150">
    <property type="entry name" value="Vaccinia Virus protein VP39"/>
    <property type="match status" value="1"/>
</dbReference>
<dbReference type="EMBL" id="FOJG01000002">
    <property type="protein sequence ID" value="SEW51623.1"/>
    <property type="molecule type" value="Genomic_DNA"/>
</dbReference>
<evidence type="ECO:0000256" key="1">
    <source>
        <dbReference type="ARBA" id="ARBA00006594"/>
    </source>
</evidence>
<evidence type="ECO:0000313" key="13">
    <source>
        <dbReference type="Proteomes" id="UP000199310"/>
    </source>
</evidence>
<dbReference type="SUPFAM" id="SSF55874">
    <property type="entry name" value="ATPase domain of HSP90 chaperone/DNA topoisomerase II/histidine kinase"/>
    <property type="match status" value="1"/>
</dbReference>
<dbReference type="InterPro" id="IPR029063">
    <property type="entry name" value="SAM-dependent_MTases_sf"/>
</dbReference>
<gene>
    <name evidence="12" type="ORF">SAMN04488122_4385</name>
</gene>
<evidence type="ECO:0000256" key="8">
    <source>
        <dbReference type="ARBA" id="ARBA00023125"/>
    </source>
</evidence>
<dbReference type="PANTHER" id="PTHR42933">
    <property type="entry name" value="SLR6095 PROTEIN"/>
    <property type="match status" value="1"/>
</dbReference>
<dbReference type="OrthoDB" id="9814572at2"/>
<evidence type="ECO:0000256" key="3">
    <source>
        <dbReference type="ARBA" id="ARBA00011900"/>
    </source>
</evidence>
<dbReference type="InterPro" id="IPR000055">
    <property type="entry name" value="Restrct_endonuc_typeI_TRD"/>
</dbReference>
<dbReference type="EC" id="2.1.1.72" evidence="3"/>
<keyword evidence="4" id="KW-0489">Methyltransferase</keyword>
<evidence type="ECO:0000256" key="9">
    <source>
        <dbReference type="ARBA" id="ARBA00047942"/>
    </source>
</evidence>
<accession>A0A1I0S7K7</accession>
<organism evidence="12 13">
    <name type="scientific">Chitinophaga arvensicola</name>
    <dbReference type="NCBI Taxonomy" id="29529"/>
    <lineage>
        <taxon>Bacteria</taxon>
        <taxon>Pseudomonadati</taxon>
        <taxon>Bacteroidota</taxon>
        <taxon>Chitinophagia</taxon>
        <taxon>Chitinophagales</taxon>
        <taxon>Chitinophagaceae</taxon>
        <taxon>Chitinophaga</taxon>
    </lineage>
</organism>
<proteinExistence type="inferred from homology"/>
<dbReference type="Pfam" id="PF01420">
    <property type="entry name" value="Methylase_S"/>
    <property type="match status" value="1"/>
</dbReference>
<dbReference type="InterPro" id="IPR051537">
    <property type="entry name" value="DNA_Adenine_Mtase"/>
</dbReference>
<keyword evidence="5" id="KW-0808">Transferase</keyword>
<dbReference type="GO" id="GO:0003677">
    <property type="term" value="F:DNA binding"/>
    <property type="evidence" value="ECO:0007669"/>
    <property type="project" value="UniProtKB-KW"/>
</dbReference>
<dbReference type="RefSeq" id="WP_089898044.1">
    <property type="nucleotide sequence ID" value="NZ_FOJG01000002.1"/>
</dbReference>
<dbReference type="Gene3D" id="3.90.220.20">
    <property type="entry name" value="DNA methylase specificity domains"/>
    <property type="match status" value="1"/>
</dbReference>
<sequence length="814" mass="93535">MNEQRFENVDSVNGVINKVWSLLDILRGELPTDDYYFVLFLLSVYKDGLLEDILLSSPDEIKRLIESRLREKSIVQPTDYLDIFKTFGNSLESISNSKLVTVLQWMKDIDLQLLKKHFTEVFDSTLYRIAQSRGRLGNSLMQPYQLTRFILKLANLKEDANVFNPFAGVASYAVFLGESQTYLGQEINHQTWALGMLRLMAYEKFDKTAYVNENSIPNWPQQEKFDLIVASPPFNVRMSDMHAKAGGLYKSIEQFILDKGVDLLTQQGKLILILSHGFLFRGGSEQRLRERLVENDLIESVISLPGGLLFDTGIPLVVLVLNRAKDKPGQIQFVDARSCVESVGLREKKLNDVGLISMMRSDDASDFVKFVAVKQIRDFGYNLNVARYFQNEIEGVKLGEILEYVHASRNNSIQNGKLVRIRDLKDNRLDFFLDEKSIETSKLKPHNFRIVDESALLLAVRWKTLKPTLFEYQYESILLSSDILAFTVNKTLVNSQYLVNELRSDYVQAQLESYRLGDVIPYIRRDDLLKIKVKLPSIKEQIAKVQGLDELSNKIRSLLEERNALAHGNSTSRFNEFASLRHTLGRPRQNIMDWTDNLLHFLNSKKSDVTHLNKEFEEFYDIDMISALIEIKRDINFMSEILGKGENGLIMSDYPLQLVPLSDINSLINSITHNGFKFKLRKILIESEKLKERGIECNLILLKSLVDNVLTNADKHGFPKIDNANEVVIELFETEDQLLLEIKNNGIPFLKNFGKEKFISKYSTANPESGSGIGGYDINRIAQYFSDENWELVLEEDPIYPVKFKFQFPIKFLN</sequence>
<dbReference type="SUPFAM" id="SSF116734">
    <property type="entry name" value="DNA methylase specificity domain"/>
    <property type="match status" value="1"/>
</dbReference>
<dbReference type="InterPro" id="IPR044946">
    <property type="entry name" value="Restrct_endonuc_typeI_TRD_sf"/>
</dbReference>
<keyword evidence="6" id="KW-0949">S-adenosyl-L-methionine</keyword>
<dbReference type="GO" id="GO:0009307">
    <property type="term" value="P:DNA restriction-modification system"/>
    <property type="evidence" value="ECO:0007669"/>
    <property type="project" value="UniProtKB-KW"/>
</dbReference>
<dbReference type="Pfam" id="PF02384">
    <property type="entry name" value="N6_Mtase"/>
    <property type="match status" value="1"/>
</dbReference>
<evidence type="ECO:0000256" key="6">
    <source>
        <dbReference type="ARBA" id="ARBA00022691"/>
    </source>
</evidence>
<dbReference type="GO" id="GO:0008170">
    <property type="term" value="F:N-methyltransferase activity"/>
    <property type="evidence" value="ECO:0007669"/>
    <property type="project" value="InterPro"/>
</dbReference>
<dbReference type="CDD" id="cd16961">
    <property type="entry name" value="RMtype1_S_TRD-CR_like"/>
    <property type="match status" value="1"/>
</dbReference>
<feature type="domain" description="DNA methylase adenine-specific" evidence="11">
    <location>
        <begin position="117"/>
        <end position="392"/>
    </location>
</feature>
<dbReference type="PANTHER" id="PTHR42933:SF1">
    <property type="entry name" value="SITE-SPECIFIC DNA-METHYLTRANSFERASE (ADENINE-SPECIFIC)"/>
    <property type="match status" value="1"/>
</dbReference>
<dbReference type="SUPFAM" id="SSF53335">
    <property type="entry name" value="S-adenosyl-L-methionine-dependent methyltransferases"/>
    <property type="match status" value="1"/>
</dbReference>
<name>A0A1I0S7K7_9BACT</name>
<dbReference type="GO" id="GO:0032259">
    <property type="term" value="P:methylation"/>
    <property type="evidence" value="ECO:0007669"/>
    <property type="project" value="UniProtKB-KW"/>
</dbReference>
<keyword evidence="7" id="KW-0680">Restriction system</keyword>
<keyword evidence="13" id="KW-1185">Reference proteome</keyword>
<evidence type="ECO:0000313" key="12">
    <source>
        <dbReference type="EMBL" id="SEW51623.1"/>
    </source>
</evidence>
<comment type="similarity">
    <text evidence="1">Belongs to the N(4)/N(6)-methyltransferase family.</text>
</comment>
<evidence type="ECO:0000259" key="11">
    <source>
        <dbReference type="Pfam" id="PF02384"/>
    </source>
</evidence>
<evidence type="ECO:0000256" key="5">
    <source>
        <dbReference type="ARBA" id="ARBA00022679"/>
    </source>
</evidence>
<evidence type="ECO:0000256" key="4">
    <source>
        <dbReference type="ARBA" id="ARBA00022603"/>
    </source>
</evidence>
<evidence type="ECO:0000259" key="10">
    <source>
        <dbReference type="Pfam" id="PF01420"/>
    </source>
</evidence>
<reference evidence="13" key="1">
    <citation type="submission" date="2016-10" db="EMBL/GenBank/DDBJ databases">
        <authorList>
            <person name="Varghese N."/>
            <person name="Submissions S."/>
        </authorList>
    </citation>
    <scope>NUCLEOTIDE SEQUENCE [LARGE SCALE GENOMIC DNA]</scope>
    <source>
        <strain evidence="13">DSM 3695</strain>
    </source>
</reference>
<comment type="similarity">
    <text evidence="2">Belongs to the type-I restriction system S methylase family.</text>
</comment>